<dbReference type="PIRSF" id="PIRSF026434">
    <property type="entry name" value="RR_ycf55_prd"/>
    <property type="match status" value="1"/>
</dbReference>
<evidence type="ECO:0000256" key="1">
    <source>
        <dbReference type="PROSITE-ProRule" id="PRU00169"/>
    </source>
</evidence>
<protein>
    <submittedName>
        <fullName evidence="3">DUF3685 domain-containing protein</fullName>
    </submittedName>
</protein>
<name>A0AAW9QS30_9CHRO</name>
<dbReference type="InterPro" id="IPR016837">
    <property type="entry name" value="Uncharacterised_Ycf55_cyanobac"/>
</dbReference>
<dbReference type="Pfam" id="PF12452">
    <property type="entry name" value="DUF3685"/>
    <property type="match status" value="1"/>
</dbReference>
<dbReference type="SUPFAM" id="SSF52172">
    <property type="entry name" value="CheY-like"/>
    <property type="match status" value="1"/>
</dbReference>
<dbReference type="EMBL" id="JBAFSM010000055">
    <property type="protein sequence ID" value="MEG3439670.1"/>
    <property type="molecule type" value="Genomic_DNA"/>
</dbReference>
<organism evidence="3 4">
    <name type="scientific">Pannus brasiliensis CCIBt3594</name>
    <dbReference type="NCBI Taxonomy" id="1427578"/>
    <lineage>
        <taxon>Bacteria</taxon>
        <taxon>Bacillati</taxon>
        <taxon>Cyanobacteriota</taxon>
        <taxon>Cyanophyceae</taxon>
        <taxon>Oscillatoriophycideae</taxon>
        <taxon>Chroococcales</taxon>
        <taxon>Microcystaceae</taxon>
        <taxon>Pannus</taxon>
    </lineage>
</organism>
<dbReference type="PANTHER" id="PTHR45566">
    <property type="entry name" value="HTH-TYPE TRANSCRIPTIONAL REGULATOR YHJB-RELATED"/>
    <property type="match status" value="1"/>
</dbReference>
<sequence length="553" mass="63633">MTIAIDRPISLLIVDNDPIFRLGLVQLLSRVENLAIVADGDSETISTLTIDPPPTIILLDPVRGGVPDRSIGRTLRENYPDSAIVLFTFPLDTGEQLAARELGITSYIGKGISPEELTLALYRIALENETYWPIPSGSALVPRSSLPPTHWLIRVGRSGLSRVEEEIRAIDERLSQPGLSGFDRLFWQGRRRELLASSWVVRKLIPVETDYRVLPPPPVETTAIPVEEVSLLTRSRPLGTSVVFEETLAEIRFSPRNTTGIPFEIDVLQDARKRELLYLVLDKTRKSIDEIRFLEIHEEELPGRLVFLTSEIWEESTRDFLSLHSLGTETRDRDSIDIFILEERELIQAEILEKIPFILDLFAYLVYEKWLTIERTEYRSNAPETIERAGILLQNFIHHIANAVMVVILNHFSESEKAKGELFRSEYFSPREIAKLRNELSWKYRRERYWEEPKLIFESKYRLFYYRNGIILTIYLYARRQEELNRLTGIRWFVSIALEARDALSPRLRAFFSVTGKAVVYFLVQVIGRAIGLVIRGVLQGVGNTWQEVKGKK</sequence>
<dbReference type="PROSITE" id="PS50110">
    <property type="entry name" value="RESPONSE_REGULATORY"/>
    <property type="match status" value="1"/>
</dbReference>
<dbReference type="InterPro" id="IPR001789">
    <property type="entry name" value="Sig_transdc_resp-reg_receiver"/>
</dbReference>
<dbReference type="InterPro" id="IPR011006">
    <property type="entry name" value="CheY-like_superfamily"/>
</dbReference>
<evidence type="ECO:0000313" key="3">
    <source>
        <dbReference type="EMBL" id="MEG3439670.1"/>
    </source>
</evidence>
<evidence type="ECO:0000313" key="4">
    <source>
        <dbReference type="Proteomes" id="UP001328733"/>
    </source>
</evidence>
<gene>
    <name evidence="3" type="ORF">V0288_21260</name>
</gene>
<dbReference type="InterPro" id="IPR051015">
    <property type="entry name" value="EvgA-like"/>
</dbReference>
<keyword evidence="1" id="KW-0597">Phosphoprotein</keyword>
<evidence type="ECO:0000259" key="2">
    <source>
        <dbReference type="PROSITE" id="PS50110"/>
    </source>
</evidence>
<proteinExistence type="predicted"/>
<dbReference type="CDD" id="cd17535">
    <property type="entry name" value="REC_NarL-like"/>
    <property type="match status" value="1"/>
</dbReference>
<feature type="modified residue" description="4-aspartylphosphate" evidence="1">
    <location>
        <position position="60"/>
    </location>
</feature>
<dbReference type="InterPro" id="IPR058245">
    <property type="entry name" value="NreC/VraR/RcsB-like_REC"/>
</dbReference>
<dbReference type="SMART" id="SM00448">
    <property type="entry name" value="REC"/>
    <property type="match status" value="1"/>
</dbReference>
<dbReference type="AlphaFoldDB" id="A0AAW9QS30"/>
<accession>A0AAW9QS30</accession>
<feature type="domain" description="Response regulatory" evidence="2">
    <location>
        <begin position="10"/>
        <end position="125"/>
    </location>
</feature>
<dbReference type="Gene3D" id="3.40.50.2300">
    <property type="match status" value="1"/>
</dbReference>
<dbReference type="GO" id="GO:0000160">
    <property type="term" value="P:phosphorelay signal transduction system"/>
    <property type="evidence" value="ECO:0007669"/>
    <property type="project" value="InterPro"/>
</dbReference>
<dbReference type="InterPro" id="IPR022552">
    <property type="entry name" value="UPF_Ycf55"/>
</dbReference>
<comment type="caution">
    <text evidence="3">The sequence shown here is derived from an EMBL/GenBank/DDBJ whole genome shotgun (WGS) entry which is preliminary data.</text>
</comment>
<dbReference type="PANTHER" id="PTHR45566:SF1">
    <property type="entry name" value="HTH-TYPE TRANSCRIPTIONAL REGULATOR YHJB-RELATED"/>
    <property type="match status" value="1"/>
</dbReference>
<keyword evidence="4" id="KW-1185">Reference proteome</keyword>
<reference evidence="3 4" key="1">
    <citation type="submission" date="2024-01" db="EMBL/GenBank/DDBJ databases">
        <title>Genomic insights into the taxonomy and metabolism of the cyanobacterium Pannus brasiliensis CCIBt3594.</title>
        <authorList>
            <person name="Machado M."/>
            <person name="Botero N.B."/>
            <person name="Andreote A.P.D."/>
            <person name="Feitosa A.M.T."/>
            <person name="Popin R."/>
            <person name="Sivonen K."/>
            <person name="Fiore M.F."/>
        </authorList>
    </citation>
    <scope>NUCLEOTIDE SEQUENCE [LARGE SCALE GENOMIC DNA]</scope>
    <source>
        <strain evidence="3 4">CCIBt3594</strain>
    </source>
</reference>
<dbReference type="Proteomes" id="UP001328733">
    <property type="component" value="Unassembled WGS sequence"/>
</dbReference>
<dbReference type="RefSeq" id="WP_332867151.1">
    <property type="nucleotide sequence ID" value="NZ_JBAFSM010000055.1"/>
</dbReference>